<evidence type="ECO:0000256" key="11">
    <source>
        <dbReference type="PIRSR" id="PIRSR000382-1"/>
    </source>
</evidence>
<evidence type="ECO:0000256" key="13">
    <source>
        <dbReference type="PIRSR" id="PIRSR000382-3"/>
    </source>
</evidence>
<dbReference type="PIRSF" id="PIRSF000382">
    <property type="entry name" value="MeTrfase_B12_ind"/>
    <property type="match status" value="1"/>
</dbReference>
<dbReference type="EC" id="2.1.1.14" evidence="10"/>
<dbReference type="Proteomes" id="UP000245202">
    <property type="component" value="Unassembled WGS sequence"/>
</dbReference>
<keyword evidence="9 10" id="KW-0486">Methionine biosynthesis</keyword>
<dbReference type="Gene3D" id="3.20.20.210">
    <property type="match status" value="2"/>
</dbReference>
<feature type="binding site" evidence="10 11">
    <location>
        <position position="603"/>
    </location>
    <ligand>
        <name>L-methionine</name>
        <dbReference type="ChEBI" id="CHEBI:57844"/>
    </ligand>
</feature>
<comment type="similarity">
    <text evidence="3 10">Belongs to the vitamin-B12 independent methionine synthase family.</text>
</comment>
<feature type="binding site" evidence="10">
    <location>
        <position position="488"/>
    </location>
    <ligand>
        <name>L-homocysteine</name>
        <dbReference type="ChEBI" id="CHEBI:58199"/>
    </ligand>
</feature>
<feature type="binding site" evidence="10">
    <location>
        <begin position="16"/>
        <end position="19"/>
    </location>
    <ligand>
        <name>5-methyltetrahydropteroyltri-L-glutamate</name>
        <dbReference type="ChEBI" id="CHEBI:58207"/>
    </ligand>
</feature>
<evidence type="ECO:0000256" key="8">
    <source>
        <dbReference type="ARBA" id="ARBA00022833"/>
    </source>
</evidence>
<feature type="binding site" evidence="12">
    <location>
        <position position="645"/>
    </location>
    <ligand>
        <name>Zn(2+)</name>
        <dbReference type="ChEBI" id="CHEBI:29105"/>
        <label>1</label>
        <note>catalytic</note>
    </ligand>
</feature>
<dbReference type="Pfam" id="PF01717">
    <property type="entry name" value="Meth_synt_2"/>
    <property type="match status" value="1"/>
</dbReference>
<evidence type="ECO:0000256" key="7">
    <source>
        <dbReference type="ARBA" id="ARBA00022723"/>
    </source>
</evidence>
<keyword evidence="5 10" id="KW-0028">Amino-acid biosynthesis</keyword>
<evidence type="ECO:0000256" key="1">
    <source>
        <dbReference type="ARBA" id="ARBA00002777"/>
    </source>
</evidence>
<evidence type="ECO:0000313" key="16">
    <source>
        <dbReference type="EMBL" id="GBG07587.1"/>
    </source>
</evidence>
<dbReference type="InterPro" id="IPR002629">
    <property type="entry name" value="Met_Synth_C/arc"/>
</dbReference>
<protein>
    <recommendedName>
        <fullName evidence="10">5-methyltetrahydropteroyltriglutamate--homocysteine methyltransferase</fullName>
        <ecNumber evidence="10">2.1.1.14</ecNumber>
    </recommendedName>
    <alternativeName>
        <fullName evidence="10">Cobalamin-independent methionine synthase</fullName>
    </alternativeName>
    <alternativeName>
        <fullName evidence="10">Methionine synthase, vitamin-B12 independent isozyme</fullName>
    </alternativeName>
</protein>
<feature type="binding site" evidence="10 11">
    <location>
        <begin position="435"/>
        <end position="437"/>
    </location>
    <ligand>
        <name>L-methionine</name>
        <dbReference type="ChEBI" id="CHEBI:57844"/>
    </ligand>
</feature>
<dbReference type="CDD" id="cd03311">
    <property type="entry name" value="CIMS_C_terminal_like"/>
    <property type="match status" value="1"/>
</dbReference>
<name>A0A2R5EM05_9BACL</name>
<comment type="caution">
    <text evidence="16">The sequence shown here is derived from an EMBL/GenBank/DDBJ whole genome shotgun (WGS) entry which is preliminary data.</text>
</comment>
<evidence type="ECO:0000259" key="14">
    <source>
        <dbReference type="Pfam" id="PF01717"/>
    </source>
</evidence>
<dbReference type="RefSeq" id="WP_108992619.1">
    <property type="nucleotide sequence ID" value="NZ_BDQX01000098.1"/>
</dbReference>
<evidence type="ECO:0000256" key="12">
    <source>
        <dbReference type="PIRSR" id="PIRSR000382-2"/>
    </source>
</evidence>
<feature type="binding site" evidence="10 11">
    <location>
        <position position="603"/>
    </location>
    <ligand>
        <name>L-homocysteine</name>
        <dbReference type="ChEBI" id="CHEBI:58199"/>
    </ligand>
</feature>
<feature type="active site" description="Proton donor" evidence="10 13">
    <location>
        <position position="698"/>
    </location>
</feature>
<gene>
    <name evidence="10" type="primary">metE</name>
    <name evidence="16" type="ORF">PAT3040_02143</name>
</gene>
<dbReference type="PANTHER" id="PTHR30519">
    <property type="entry name" value="5-METHYLTETRAHYDROPTEROYLTRIGLUTAMATE--HOMOCYSTEINE METHYLTRANSFERASE"/>
    <property type="match status" value="1"/>
</dbReference>
<feature type="binding site" evidence="10 11">
    <location>
        <begin position="435"/>
        <end position="437"/>
    </location>
    <ligand>
        <name>L-homocysteine</name>
        <dbReference type="ChEBI" id="CHEBI:58199"/>
    </ligand>
</feature>
<dbReference type="InterPro" id="IPR013215">
    <property type="entry name" value="Cbl-indep_Met_Synth_N"/>
</dbReference>
<reference evidence="16 17" key="1">
    <citation type="submission" date="2017-08" db="EMBL/GenBank/DDBJ databases">
        <title>Substantial Increase in Enzyme Production by Combined Drug-Resistance Mutations in Paenibacillus agaridevorans.</title>
        <authorList>
            <person name="Tanaka Y."/>
            <person name="Funane K."/>
            <person name="Hosaka T."/>
            <person name="Shiwa Y."/>
            <person name="Fujita N."/>
            <person name="Miyazaki T."/>
            <person name="Yoshikawa H."/>
            <person name="Murakami K."/>
            <person name="Kasahara K."/>
            <person name="Inaoka T."/>
            <person name="Hiraga Y."/>
            <person name="Ochi K."/>
        </authorList>
    </citation>
    <scope>NUCLEOTIDE SEQUENCE [LARGE SCALE GENOMIC DNA]</scope>
    <source>
        <strain evidence="16 17">T-3040</strain>
    </source>
</reference>
<feature type="binding site" evidence="10 11">
    <location>
        <position position="488"/>
    </location>
    <ligand>
        <name>L-methionine</name>
        <dbReference type="ChEBI" id="CHEBI:57844"/>
    </ligand>
</feature>
<feature type="binding site" evidence="10 11">
    <location>
        <begin position="519"/>
        <end position="520"/>
    </location>
    <ligand>
        <name>5-methyltetrahydropteroyltri-L-glutamate</name>
        <dbReference type="ChEBI" id="CHEBI:58207"/>
    </ligand>
</feature>
<dbReference type="GO" id="GO:0003871">
    <property type="term" value="F:5-methyltetrahydropteroyltriglutamate-homocysteine S-methyltransferase activity"/>
    <property type="evidence" value="ECO:0007669"/>
    <property type="project" value="UniProtKB-UniRule"/>
</dbReference>
<evidence type="ECO:0000259" key="15">
    <source>
        <dbReference type="Pfam" id="PF08267"/>
    </source>
</evidence>
<dbReference type="EMBL" id="BDQX01000098">
    <property type="protein sequence ID" value="GBG07587.1"/>
    <property type="molecule type" value="Genomic_DNA"/>
</dbReference>
<feature type="binding site" evidence="10">
    <location>
        <position position="647"/>
    </location>
    <ligand>
        <name>Zn(2+)</name>
        <dbReference type="ChEBI" id="CHEBI:29105"/>
        <note>catalytic</note>
    </ligand>
</feature>
<keyword evidence="6 10" id="KW-0808">Transferase</keyword>
<feature type="domain" description="Cobalamin-independent methionine synthase MetE C-terminal/archaeal" evidence="14">
    <location>
        <begin position="430"/>
        <end position="752"/>
    </location>
</feature>
<dbReference type="HAMAP" id="MF_00172">
    <property type="entry name" value="Meth_synth"/>
    <property type="match status" value="1"/>
</dbReference>
<evidence type="ECO:0000256" key="5">
    <source>
        <dbReference type="ARBA" id="ARBA00022605"/>
    </source>
</evidence>
<feature type="domain" description="Cobalamin-independent methionine synthase MetE N-terminal" evidence="15">
    <location>
        <begin position="4"/>
        <end position="312"/>
    </location>
</feature>
<keyword evidence="10" id="KW-0677">Repeat</keyword>
<evidence type="ECO:0000256" key="3">
    <source>
        <dbReference type="ARBA" id="ARBA00009553"/>
    </source>
</evidence>
<evidence type="ECO:0000256" key="6">
    <source>
        <dbReference type="ARBA" id="ARBA00022679"/>
    </source>
</evidence>
<dbReference type="InterPro" id="IPR006276">
    <property type="entry name" value="Cobalamin-indep_Met_synthase"/>
</dbReference>
<dbReference type="NCBIfam" id="NF003556">
    <property type="entry name" value="PRK05222.1"/>
    <property type="match status" value="1"/>
</dbReference>
<feature type="binding site" evidence="11">
    <location>
        <position position="19"/>
    </location>
    <ligand>
        <name>5-methyltetrahydropteroyltri-L-glutamate</name>
        <dbReference type="ChEBI" id="CHEBI:58207"/>
    </ligand>
</feature>
<dbReference type="InterPro" id="IPR038071">
    <property type="entry name" value="UROD/MetE-like_sf"/>
</dbReference>
<evidence type="ECO:0000256" key="4">
    <source>
        <dbReference type="ARBA" id="ARBA00022603"/>
    </source>
</evidence>
<feature type="binding site" evidence="12">
    <location>
        <position position="647"/>
    </location>
    <ligand>
        <name>Zn(2+)</name>
        <dbReference type="ChEBI" id="CHEBI:29105"/>
        <label>1</label>
        <note>catalytic</note>
    </ligand>
</feature>
<accession>A0A2R5EM05</accession>
<feature type="binding site" evidence="10">
    <location>
        <position position="112"/>
    </location>
    <ligand>
        <name>5-methyltetrahydropteroyltri-L-glutamate</name>
        <dbReference type="ChEBI" id="CHEBI:58207"/>
    </ligand>
</feature>
<evidence type="ECO:0000256" key="10">
    <source>
        <dbReference type="HAMAP-Rule" id="MF_00172"/>
    </source>
</evidence>
<dbReference type="SUPFAM" id="SSF51726">
    <property type="entry name" value="UROD/MetE-like"/>
    <property type="match status" value="2"/>
</dbReference>
<keyword evidence="4 10" id="KW-0489">Methyltransferase</keyword>
<dbReference type="CDD" id="cd03312">
    <property type="entry name" value="CIMS_N_terminal_like"/>
    <property type="match status" value="1"/>
</dbReference>
<organism evidence="16 17">
    <name type="scientific">Paenibacillus agaridevorans</name>
    <dbReference type="NCBI Taxonomy" id="171404"/>
    <lineage>
        <taxon>Bacteria</taxon>
        <taxon>Bacillati</taxon>
        <taxon>Bacillota</taxon>
        <taxon>Bacilli</taxon>
        <taxon>Bacillales</taxon>
        <taxon>Paenibacillaceae</taxon>
        <taxon>Paenibacillus</taxon>
    </lineage>
</organism>
<dbReference type="GO" id="GO:0009086">
    <property type="term" value="P:methionine biosynthetic process"/>
    <property type="evidence" value="ECO:0007669"/>
    <property type="project" value="UniProtKB-UniRule"/>
</dbReference>
<comment type="pathway">
    <text evidence="2 10">Amino-acid biosynthesis; L-methionine biosynthesis via de novo pathway; L-methionine from L-homocysteine (MetE route): step 1/1.</text>
</comment>
<comment type="catalytic activity">
    <reaction evidence="10">
        <text>5-methyltetrahydropteroyltri-L-glutamate + L-homocysteine = tetrahydropteroyltri-L-glutamate + L-methionine</text>
        <dbReference type="Rhea" id="RHEA:21196"/>
        <dbReference type="ChEBI" id="CHEBI:57844"/>
        <dbReference type="ChEBI" id="CHEBI:58140"/>
        <dbReference type="ChEBI" id="CHEBI:58199"/>
        <dbReference type="ChEBI" id="CHEBI:58207"/>
        <dbReference type="EC" id="2.1.1.14"/>
    </reaction>
</comment>
<sequence length="762" mass="85310">MAKSSVLGYPRIGGNREWKKALEAFWAGKLEQNEFESQLRDIRVNHWRKQQEQGIDYIPVGDFSYYDQVLDTAAMFGIVPARFGYKGGPVQPSLYYGIARGTKEATASEMTKWFNTNYHYIVPELDGAQPVLTENKPLIAYREAKETLGIEGRPVLIGPLTFLKLSKGYKPSELDGWIDRLLPLYIQVLSELAQEGVEWVQVDEPVLATNISAEDIERVQRIYGAIASAVPSLKILLQTYFESVEFYTDLVALPVAGIGLDFVHGLQGNLAAIREYGFPQDKTLGAGIIDGRGIWRADLHEKLKLVRELEGIVTSDRLIIQSSCSLLHVPVTTAAESKLPEELKNALAFADEKLSELVVLTKAINGGELSVEQELSSSEAAVGALGRSAARNRTEVRTAVAAISGQEPVRSKPFGDRHAAQQSKWQLPIFPTTTIGSFPQTAEVRKARQLWRKGEWSNEQYNAFIREQIDVWIGLQEDIGLDVLVHGEFERTDMVEFFGEKLAGFAFTQFGWVQSYGSRCVKPPIIYGDVAFEEAMTVEETQYAQSKTKQPVKGMLTGPITIMNWSFVREDITREQIAYQLAYALRQEVEALEKAGIGMIQVDEPAVREGLPLKEKDQANYLDWAVKAFRMTTCTVQPETQIHTHMCYCEFHDMIDSIEAMDADVISIETSRSHGELIHSFEENTYGLGIGLGVYDIHSPRVPSVDEMTNMIDRALRVLDPKLFWINPDCGLKTRGLEETVASLRNMVDATKLAREKHSVGV</sequence>
<feature type="binding site" evidence="10">
    <location>
        <position position="609"/>
    </location>
    <ligand>
        <name>5-methyltetrahydropteroyltri-L-glutamate</name>
        <dbReference type="ChEBI" id="CHEBI:58207"/>
    </ligand>
</feature>
<keyword evidence="17" id="KW-1185">Reference proteome</keyword>
<feature type="binding site" evidence="10">
    <location>
        <position position="669"/>
    </location>
    <ligand>
        <name>Zn(2+)</name>
        <dbReference type="ChEBI" id="CHEBI:29105"/>
        <note>catalytic</note>
    </ligand>
</feature>
<proteinExistence type="inferred from homology"/>
<evidence type="ECO:0000313" key="17">
    <source>
        <dbReference type="Proteomes" id="UP000245202"/>
    </source>
</evidence>
<evidence type="ECO:0000256" key="2">
    <source>
        <dbReference type="ARBA" id="ARBA00004681"/>
    </source>
</evidence>
<evidence type="ECO:0000256" key="9">
    <source>
        <dbReference type="ARBA" id="ARBA00023167"/>
    </source>
</evidence>
<feature type="binding site" evidence="11">
    <location>
        <position position="117"/>
    </location>
    <ligand>
        <name>5-methyltetrahydropteroyltri-L-glutamate</name>
        <dbReference type="ChEBI" id="CHEBI:58207"/>
    </ligand>
</feature>
<dbReference type="GO" id="GO:0032259">
    <property type="term" value="P:methylation"/>
    <property type="evidence" value="ECO:0007669"/>
    <property type="project" value="UniProtKB-KW"/>
</dbReference>
<dbReference type="AlphaFoldDB" id="A0A2R5EM05"/>
<feature type="binding site" evidence="10">
    <location>
        <position position="730"/>
    </location>
    <ligand>
        <name>Zn(2+)</name>
        <dbReference type="ChEBI" id="CHEBI:29105"/>
        <note>catalytic</note>
    </ligand>
</feature>
<dbReference type="Pfam" id="PF08267">
    <property type="entry name" value="Meth_synt_1"/>
    <property type="match status" value="1"/>
</dbReference>
<dbReference type="GO" id="GO:0008270">
    <property type="term" value="F:zinc ion binding"/>
    <property type="evidence" value="ECO:0007669"/>
    <property type="project" value="InterPro"/>
</dbReference>
<comment type="cofactor">
    <cofactor evidence="10">
        <name>Zn(2+)</name>
        <dbReference type="ChEBI" id="CHEBI:29105"/>
    </cofactor>
    <text evidence="10">Binds 1 zinc ion per subunit.</text>
</comment>
<comment type="function">
    <text evidence="1 10">Catalyzes the transfer of a methyl group from 5-methyltetrahydrofolate to homocysteine resulting in methionine formation.</text>
</comment>
<keyword evidence="7 10" id="KW-0479">Metal-binding</keyword>
<keyword evidence="8 10" id="KW-0862">Zinc</keyword>
<feature type="binding site" evidence="10 11">
    <location>
        <position position="565"/>
    </location>
    <ligand>
        <name>5-methyltetrahydropteroyltri-L-glutamate</name>
        <dbReference type="ChEBI" id="CHEBI:58207"/>
    </ligand>
</feature>
<feature type="binding site" evidence="12">
    <location>
        <position position="730"/>
    </location>
    <ligand>
        <name>Zn(2+)</name>
        <dbReference type="ChEBI" id="CHEBI:29105"/>
        <label>1</label>
        <note>catalytic</note>
    </ligand>
</feature>
<dbReference type="UniPathway" id="UPA00051">
    <property type="reaction ID" value="UER00082"/>
</dbReference>
<dbReference type="NCBIfam" id="TIGR01371">
    <property type="entry name" value="met_syn_B12ind"/>
    <property type="match status" value="1"/>
</dbReference>
<comment type="cofactor">
    <cofactor evidence="12">
        <name>Zn(2+)</name>
        <dbReference type="ChEBI" id="CHEBI:29105"/>
    </cofactor>
    <text evidence="12">Binds 2 Zn(2+) ions per subunit.</text>
</comment>
<feature type="binding site" evidence="10">
    <location>
        <position position="645"/>
    </location>
    <ligand>
        <name>Zn(2+)</name>
        <dbReference type="ChEBI" id="CHEBI:29105"/>
        <note>catalytic</note>
    </ligand>
</feature>
<feature type="binding site" evidence="12">
    <location>
        <position position="669"/>
    </location>
    <ligand>
        <name>Zn(2+)</name>
        <dbReference type="ChEBI" id="CHEBI:29105"/>
        <label>1</label>
        <note>catalytic</note>
    </ligand>
</feature>